<evidence type="ECO:0000313" key="3">
    <source>
        <dbReference type="Proteomes" id="UP001447516"/>
    </source>
</evidence>
<organism evidence="2 3">
    <name type="scientific">Microbispora maris</name>
    <dbReference type="NCBI Taxonomy" id="3144104"/>
    <lineage>
        <taxon>Bacteria</taxon>
        <taxon>Bacillati</taxon>
        <taxon>Actinomycetota</taxon>
        <taxon>Actinomycetes</taxon>
        <taxon>Streptosporangiales</taxon>
        <taxon>Streptosporangiaceae</taxon>
        <taxon>Microbispora</taxon>
    </lineage>
</organism>
<keyword evidence="2" id="KW-0418">Kinase</keyword>
<feature type="domain" description="MEDS" evidence="1">
    <location>
        <begin position="15"/>
        <end position="158"/>
    </location>
</feature>
<dbReference type="Proteomes" id="UP001447516">
    <property type="component" value="Unassembled WGS sequence"/>
</dbReference>
<name>A0ABV0AZ49_9ACTN</name>
<sequence>MAERYGPVGVLGLIHEAGLYGSGDEFLEMAVPFVRDGLGRGEPVLVTTTAENLDLLGAALGDDAREVDYAESAYFGRRTAQRAAAFLRYWERNGARGRVRILAEPVWAGRSPRDVVAWKRMESALNVILAGTGVWMICPYDTGTAGPGLVEAAMRTHPSISVGGRERRTSPAYTDPARFIGECDREPLPQAPPGAAAATIGHLHGVRHFAGRQARLHGLAEDKSALLCVAVHEAARYLGLPLTVRMWESFGALVYDLWAGRETGSGCDPLAGFTPPGADERPGDGLWLARQICDHLDIRQEAGGCRIRLRAAASRLQESA</sequence>
<keyword evidence="3" id="KW-1185">Reference proteome</keyword>
<dbReference type="NCBIfam" id="NF041045">
    <property type="entry name" value="RsbA_anti_sig"/>
    <property type="match status" value="1"/>
</dbReference>
<dbReference type="GO" id="GO:0016301">
    <property type="term" value="F:kinase activity"/>
    <property type="evidence" value="ECO:0007669"/>
    <property type="project" value="UniProtKB-KW"/>
</dbReference>
<dbReference type="Pfam" id="PF14417">
    <property type="entry name" value="MEDS"/>
    <property type="match status" value="1"/>
</dbReference>
<dbReference type="InterPro" id="IPR047718">
    <property type="entry name" value="RsbA-like_anti_sig"/>
</dbReference>
<proteinExistence type="predicted"/>
<keyword evidence="2" id="KW-0808">Transferase</keyword>
<dbReference type="RefSeq" id="WP_346229268.1">
    <property type="nucleotide sequence ID" value="NZ_JBDJAW010000032.1"/>
</dbReference>
<accession>A0ABV0AZ49</accession>
<dbReference type="InterPro" id="IPR025847">
    <property type="entry name" value="MEDS_domain"/>
</dbReference>
<gene>
    <name evidence="2" type="ORF">AAH991_29975</name>
</gene>
<dbReference type="EMBL" id="JBDJAW010000032">
    <property type="protein sequence ID" value="MEN3539372.1"/>
    <property type="molecule type" value="Genomic_DNA"/>
</dbReference>
<comment type="caution">
    <text evidence="2">The sequence shown here is derived from an EMBL/GenBank/DDBJ whole genome shotgun (WGS) entry which is preliminary data.</text>
</comment>
<evidence type="ECO:0000259" key="1">
    <source>
        <dbReference type="Pfam" id="PF14417"/>
    </source>
</evidence>
<evidence type="ECO:0000313" key="2">
    <source>
        <dbReference type="EMBL" id="MEN3539372.1"/>
    </source>
</evidence>
<reference evidence="2 3" key="1">
    <citation type="submission" date="2024-05" db="EMBL/GenBank/DDBJ databases">
        <title>Microbispora sp.ZYX-F-249.</title>
        <authorList>
            <person name="Xie H."/>
        </authorList>
    </citation>
    <scope>NUCLEOTIDE SEQUENCE [LARGE SCALE GENOMIC DNA]</scope>
    <source>
        <strain evidence="2 3">ZYX-F-249</strain>
    </source>
</reference>
<protein>
    <submittedName>
        <fullName evidence="2">Sensor histidine kinase</fullName>
    </submittedName>
</protein>